<comment type="caution">
    <text evidence="4">The sequence shown here is derived from an EMBL/GenBank/DDBJ whole genome shotgun (WGS) entry which is preliminary data.</text>
</comment>
<dbReference type="InterPro" id="IPR027385">
    <property type="entry name" value="Beta-barrel_OMP"/>
</dbReference>
<evidence type="ECO:0000256" key="2">
    <source>
        <dbReference type="SAM" id="SignalP"/>
    </source>
</evidence>
<feature type="chain" id="PRO_5045594300" description="Outer membrane protein beta-barrel domain-containing protein" evidence="2">
    <location>
        <begin position="21"/>
        <end position="192"/>
    </location>
</feature>
<evidence type="ECO:0000259" key="3">
    <source>
        <dbReference type="Pfam" id="PF13505"/>
    </source>
</evidence>
<proteinExistence type="predicted"/>
<dbReference type="InterPro" id="IPR011250">
    <property type="entry name" value="OMP/PagP_B-barrel"/>
</dbReference>
<feature type="signal peptide" evidence="2">
    <location>
        <begin position="1"/>
        <end position="20"/>
    </location>
</feature>
<dbReference type="SUPFAM" id="SSF56925">
    <property type="entry name" value="OMPA-like"/>
    <property type="match status" value="1"/>
</dbReference>
<organism evidence="4 5">
    <name type="scientific">Cellvibrio zantedeschiae</name>
    <dbReference type="NCBI Taxonomy" id="1237077"/>
    <lineage>
        <taxon>Bacteria</taxon>
        <taxon>Pseudomonadati</taxon>
        <taxon>Pseudomonadota</taxon>
        <taxon>Gammaproteobacteria</taxon>
        <taxon>Cellvibrionales</taxon>
        <taxon>Cellvibrionaceae</taxon>
        <taxon>Cellvibrio</taxon>
    </lineage>
</organism>
<evidence type="ECO:0000313" key="4">
    <source>
        <dbReference type="EMBL" id="GGY81771.1"/>
    </source>
</evidence>
<dbReference type="RefSeq" id="WP_189419743.1">
    <property type="nucleotide sequence ID" value="NZ_BMYZ01000003.1"/>
</dbReference>
<feature type="domain" description="Outer membrane protein beta-barrel" evidence="3">
    <location>
        <begin position="7"/>
        <end position="192"/>
    </location>
</feature>
<keyword evidence="1 2" id="KW-0732">Signal</keyword>
<dbReference type="Pfam" id="PF13505">
    <property type="entry name" value="OMP_b-brl"/>
    <property type="match status" value="1"/>
</dbReference>
<gene>
    <name evidence="4" type="ORF">GCM10011613_28090</name>
</gene>
<evidence type="ECO:0000256" key="1">
    <source>
        <dbReference type="ARBA" id="ARBA00022729"/>
    </source>
</evidence>
<evidence type="ECO:0000313" key="5">
    <source>
        <dbReference type="Proteomes" id="UP000619761"/>
    </source>
</evidence>
<dbReference type="EMBL" id="BMYZ01000003">
    <property type="protein sequence ID" value="GGY81771.1"/>
    <property type="molecule type" value="Genomic_DNA"/>
</dbReference>
<keyword evidence="5" id="KW-1185">Reference proteome</keyword>
<accession>A0ABQ3B9C9</accession>
<dbReference type="Proteomes" id="UP000619761">
    <property type="component" value="Unassembled WGS sequence"/>
</dbReference>
<reference evidence="5" key="1">
    <citation type="journal article" date="2019" name="Int. J. Syst. Evol. Microbiol.">
        <title>The Global Catalogue of Microorganisms (GCM) 10K type strain sequencing project: providing services to taxonomists for standard genome sequencing and annotation.</title>
        <authorList>
            <consortium name="The Broad Institute Genomics Platform"/>
            <consortium name="The Broad Institute Genome Sequencing Center for Infectious Disease"/>
            <person name="Wu L."/>
            <person name="Ma J."/>
        </authorList>
    </citation>
    <scope>NUCLEOTIDE SEQUENCE [LARGE SCALE GENOMIC DNA]</scope>
    <source>
        <strain evidence="5">KCTC 32239</strain>
    </source>
</reference>
<dbReference type="Gene3D" id="2.40.160.20">
    <property type="match status" value="1"/>
</dbReference>
<sequence>MKKQLLAACVLGAFTLPAMADNFYVLGDVGSGKVEVDAGDDYTFSKSDTSYSFGAGFDINKFFAVELAYRDLGSVSDRGSYTEAGINYNYRDKTSATALQASVVGSLPISEDFSLFGRVGVAKIDVDYDSVETSGNSSWSDSDSESKTKALLGVGASYKITPQIALRAEYSQFAKWDDTKLSAVTIGATYHF</sequence>
<name>A0ABQ3B9C9_9GAMM</name>
<protein>
    <recommendedName>
        <fullName evidence="3">Outer membrane protein beta-barrel domain-containing protein</fullName>
    </recommendedName>
</protein>